<dbReference type="EMBL" id="NMWT01000001">
    <property type="protein sequence ID" value="PLS29660.1"/>
    <property type="molecule type" value="Genomic_DNA"/>
</dbReference>
<dbReference type="AlphaFoldDB" id="A0A2N5J619"/>
<proteinExistence type="predicted"/>
<feature type="non-terminal residue" evidence="3">
    <location>
        <position position="60"/>
    </location>
</feature>
<sequence>MAKTNVQYLCSECGWTGTKWYGKCPECGQWGTVDEFHEARPAAARRSGAGVAGGAGAGRG</sequence>
<name>A0A2N5J619_9BIFI</name>
<organism evidence="3 4">
    <name type="scientific">Bifidobacterium parmae</name>
    <dbReference type="NCBI Taxonomy" id="361854"/>
    <lineage>
        <taxon>Bacteria</taxon>
        <taxon>Bacillati</taxon>
        <taxon>Actinomycetota</taxon>
        <taxon>Actinomycetes</taxon>
        <taxon>Bifidobacteriales</taxon>
        <taxon>Bifidobacteriaceae</taxon>
        <taxon>Bifidobacterium</taxon>
    </lineage>
</organism>
<dbReference type="Pfam" id="PF18073">
    <property type="entry name" value="Zn_ribbon_LapB"/>
    <property type="match status" value="1"/>
</dbReference>
<evidence type="ECO:0000259" key="2">
    <source>
        <dbReference type="Pfam" id="PF18073"/>
    </source>
</evidence>
<dbReference type="GO" id="GO:0046872">
    <property type="term" value="F:metal ion binding"/>
    <property type="evidence" value="ECO:0007669"/>
    <property type="project" value="UniProtKB-KW"/>
</dbReference>
<evidence type="ECO:0000313" key="3">
    <source>
        <dbReference type="EMBL" id="PLS29660.1"/>
    </source>
</evidence>
<keyword evidence="4" id="KW-1185">Reference proteome</keyword>
<gene>
    <name evidence="3" type="ORF">Uis4E_0001</name>
</gene>
<feature type="domain" description="LapB rubredoxin metal binding" evidence="2">
    <location>
        <begin position="8"/>
        <end position="35"/>
    </location>
</feature>
<dbReference type="Proteomes" id="UP000235034">
    <property type="component" value="Unassembled WGS sequence"/>
</dbReference>
<evidence type="ECO:0000313" key="4">
    <source>
        <dbReference type="Proteomes" id="UP000235034"/>
    </source>
</evidence>
<comment type="caution">
    <text evidence="3">The sequence shown here is derived from an EMBL/GenBank/DDBJ whole genome shotgun (WGS) entry which is preliminary data.</text>
</comment>
<keyword evidence="1" id="KW-0479">Metal-binding</keyword>
<reference evidence="3 4" key="1">
    <citation type="submission" date="2017-07" db="EMBL/GenBank/DDBJ databases">
        <title>Bifidobacterium novel species.</title>
        <authorList>
            <person name="Lugli G.A."/>
            <person name="Milani C."/>
            <person name="Duranti S."/>
            <person name="Mangifesta M."/>
        </authorList>
    </citation>
    <scope>NUCLEOTIDE SEQUENCE [LARGE SCALE GENOMIC DNA]</scope>
    <source>
        <strain evidence="3 4">77</strain>
    </source>
</reference>
<evidence type="ECO:0000256" key="1">
    <source>
        <dbReference type="ARBA" id="ARBA00022723"/>
    </source>
</evidence>
<accession>A0A2N5J619</accession>
<dbReference type="InterPro" id="IPR041166">
    <property type="entry name" value="Rubredoxin_2"/>
</dbReference>
<protein>
    <submittedName>
        <fullName evidence="3">DNA repair protein RadA</fullName>
    </submittedName>
</protein>